<feature type="non-terminal residue" evidence="2">
    <location>
        <position position="93"/>
    </location>
</feature>
<name>A0A4Y7JZ33_PAPSO</name>
<dbReference type="EMBL" id="CM010720">
    <property type="protein sequence ID" value="RZC65320.1"/>
    <property type="molecule type" value="Genomic_DNA"/>
</dbReference>
<dbReference type="AlphaFoldDB" id="A0A4Y7JZ33"/>
<keyword evidence="3" id="KW-1185">Reference proteome</keyword>
<evidence type="ECO:0000313" key="2">
    <source>
        <dbReference type="EMBL" id="RZC65320.1"/>
    </source>
</evidence>
<dbReference type="Proteomes" id="UP000316621">
    <property type="component" value="Chromosome 6"/>
</dbReference>
<protein>
    <submittedName>
        <fullName evidence="2">Uncharacterized protein</fullName>
    </submittedName>
</protein>
<sequence>MMHHHPHARQAMGIGASRPASRAKNRAAQVFCTTHVSFFRLVLTEAIYNGDDRKGSKLKRAPHGKLGTSCALSESHKQLFDYVSNLISDNSLE</sequence>
<dbReference type="Gramene" id="RZC65320">
    <property type="protein sequence ID" value="RZC65320"/>
    <property type="gene ID" value="C5167_009010"/>
</dbReference>
<evidence type="ECO:0000313" key="3">
    <source>
        <dbReference type="Proteomes" id="UP000316621"/>
    </source>
</evidence>
<proteinExistence type="predicted"/>
<evidence type="ECO:0000256" key="1">
    <source>
        <dbReference type="SAM" id="MobiDB-lite"/>
    </source>
</evidence>
<reference evidence="2 3" key="1">
    <citation type="journal article" date="2018" name="Science">
        <title>The opium poppy genome and morphinan production.</title>
        <authorList>
            <person name="Guo L."/>
            <person name="Winzer T."/>
            <person name="Yang X."/>
            <person name="Li Y."/>
            <person name="Ning Z."/>
            <person name="He Z."/>
            <person name="Teodor R."/>
            <person name="Lu Y."/>
            <person name="Bowser T.A."/>
            <person name="Graham I.A."/>
            <person name="Ye K."/>
        </authorList>
    </citation>
    <scope>NUCLEOTIDE SEQUENCE [LARGE SCALE GENOMIC DNA]</scope>
    <source>
        <strain evidence="3">cv. HN1</strain>
        <tissue evidence="2">Leaves</tissue>
    </source>
</reference>
<gene>
    <name evidence="2" type="ORF">C5167_009010</name>
</gene>
<accession>A0A4Y7JZ33</accession>
<organism evidence="2 3">
    <name type="scientific">Papaver somniferum</name>
    <name type="common">Opium poppy</name>
    <dbReference type="NCBI Taxonomy" id="3469"/>
    <lineage>
        <taxon>Eukaryota</taxon>
        <taxon>Viridiplantae</taxon>
        <taxon>Streptophyta</taxon>
        <taxon>Embryophyta</taxon>
        <taxon>Tracheophyta</taxon>
        <taxon>Spermatophyta</taxon>
        <taxon>Magnoliopsida</taxon>
        <taxon>Ranunculales</taxon>
        <taxon>Papaveraceae</taxon>
        <taxon>Papaveroideae</taxon>
        <taxon>Papaver</taxon>
    </lineage>
</organism>
<feature type="region of interest" description="Disordered" evidence="1">
    <location>
        <begin position="1"/>
        <end position="20"/>
    </location>
</feature>